<name>A0A1H9IV29_9SPHI</name>
<dbReference type="CDD" id="cd02440">
    <property type="entry name" value="AdoMet_MTases"/>
    <property type="match status" value="1"/>
</dbReference>
<evidence type="ECO:0000259" key="1">
    <source>
        <dbReference type="Pfam" id="PF08241"/>
    </source>
</evidence>
<gene>
    <name evidence="2" type="ORF">SAMN04488023_10199</name>
</gene>
<keyword evidence="2" id="KW-0830">Ubiquinone</keyword>
<evidence type="ECO:0000313" key="3">
    <source>
        <dbReference type="Proteomes" id="UP000199572"/>
    </source>
</evidence>
<keyword evidence="2" id="KW-0489">Methyltransferase</keyword>
<protein>
    <submittedName>
        <fullName evidence="2">Ubiquinone/menaquinone biosynthesis C-methylase UbiE</fullName>
    </submittedName>
</protein>
<evidence type="ECO:0000313" key="2">
    <source>
        <dbReference type="EMBL" id="SEQ78377.1"/>
    </source>
</evidence>
<dbReference type="InterPro" id="IPR026669">
    <property type="entry name" value="Arsenite_MeTrfase-like"/>
</dbReference>
<dbReference type="RefSeq" id="WP_090879697.1">
    <property type="nucleotide sequence ID" value="NZ_FOGG01000001.1"/>
</dbReference>
<accession>A0A1H9IV29</accession>
<organism evidence="2 3">
    <name type="scientific">Pedobacter rhizosphaerae</name>
    <dbReference type="NCBI Taxonomy" id="390241"/>
    <lineage>
        <taxon>Bacteria</taxon>
        <taxon>Pseudomonadati</taxon>
        <taxon>Bacteroidota</taxon>
        <taxon>Sphingobacteriia</taxon>
        <taxon>Sphingobacteriales</taxon>
        <taxon>Sphingobacteriaceae</taxon>
        <taxon>Pedobacter</taxon>
    </lineage>
</organism>
<proteinExistence type="predicted"/>
<dbReference type="AlphaFoldDB" id="A0A1H9IV29"/>
<dbReference type="STRING" id="390241.SAMN04488023_10199"/>
<dbReference type="EMBL" id="FOGG01000001">
    <property type="protein sequence ID" value="SEQ78377.1"/>
    <property type="molecule type" value="Genomic_DNA"/>
</dbReference>
<dbReference type="GO" id="GO:0032259">
    <property type="term" value="P:methylation"/>
    <property type="evidence" value="ECO:0007669"/>
    <property type="project" value="UniProtKB-KW"/>
</dbReference>
<dbReference type="PANTHER" id="PTHR43675:SF30">
    <property type="entry name" value="CYCLOPROPANE-FATTY-ACYL-PHOSPHOLIPID SYNTHASE"/>
    <property type="match status" value="1"/>
</dbReference>
<reference evidence="2 3" key="1">
    <citation type="submission" date="2016-10" db="EMBL/GenBank/DDBJ databases">
        <authorList>
            <person name="de Groot N.N."/>
        </authorList>
    </citation>
    <scope>NUCLEOTIDE SEQUENCE [LARGE SCALE GENOMIC DNA]</scope>
    <source>
        <strain evidence="2 3">DSM 18610</strain>
    </source>
</reference>
<keyword evidence="3" id="KW-1185">Reference proteome</keyword>
<keyword evidence="2" id="KW-0808">Transferase</keyword>
<dbReference type="Pfam" id="PF08241">
    <property type="entry name" value="Methyltransf_11"/>
    <property type="match status" value="1"/>
</dbReference>
<dbReference type="PANTHER" id="PTHR43675">
    <property type="entry name" value="ARSENITE METHYLTRANSFERASE"/>
    <property type="match status" value="1"/>
</dbReference>
<dbReference type="InterPro" id="IPR029063">
    <property type="entry name" value="SAM-dependent_MTases_sf"/>
</dbReference>
<feature type="domain" description="Methyltransferase type 11" evidence="1">
    <location>
        <begin position="56"/>
        <end position="155"/>
    </location>
</feature>
<dbReference type="OrthoDB" id="9770553at2"/>
<dbReference type="GO" id="GO:0008757">
    <property type="term" value="F:S-adenosylmethionine-dependent methyltransferase activity"/>
    <property type="evidence" value="ECO:0007669"/>
    <property type="project" value="InterPro"/>
</dbReference>
<dbReference type="SUPFAM" id="SSF53335">
    <property type="entry name" value="S-adenosyl-L-methionine-dependent methyltransferases"/>
    <property type="match status" value="1"/>
</dbReference>
<sequence>MENQPTIEDLKAIAKQLSCPEGEHGVKTGEVMNVNNIGMTQAAIDALSLQPHDHILEIGPGNAGHLAYLLKKASNLQYQGADISETILAEARKINEPFIAAAQASFELTDGETLPFPSDSFEKIFTVNTLYFWKNTGDYLQEIERVLKPDGLFVLCFADKTFMEKLPFTPYGFQLYNLSESESLLVRNGFNVIKKITNTEEINSNAGFKVTRDYHVIIAKR</sequence>
<dbReference type="InterPro" id="IPR013216">
    <property type="entry name" value="Methyltransf_11"/>
</dbReference>
<dbReference type="Proteomes" id="UP000199572">
    <property type="component" value="Unassembled WGS sequence"/>
</dbReference>
<dbReference type="Gene3D" id="3.40.50.150">
    <property type="entry name" value="Vaccinia Virus protein VP39"/>
    <property type="match status" value="1"/>
</dbReference>